<proteinExistence type="predicted"/>
<dbReference type="RefSeq" id="XP_067713590.1">
    <property type="nucleotide sequence ID" value="XM_067857489.1"/>
</dbReference>
<sequence length="326" mass="35060">MCSRSSSCDVPHSGMKLASTRLSVDSSARHSVGLDRATHLLRSDDEIAPHESSAHDLLNDESVLLQKLQVGRVEVVRVHPDLGVPEAGGEPLQVVEQLAAHRHVPALPADHQPHHLGHRGVGPVRRDSDASENFVLGALGGADDVLQLHGVLVVDARLPAGERRLSVLVALRVRDGVLTRRAALALRRGALRVGAHVCHGGLPLRVVLAHGDGPRLRLAARALQRRLDGRRGVLMLREVGHPEVGALGRPIGLEYGLQVGAAVPDVLLDFEPCAHVEVHEEADAEVEQALDRQQAGEDENDGHEVVDVLHDPVDNGRKCEQPEVVE</sequence>
<dbReference type="Proteomes" id="UP001497744">
    <property type="component" value="Unassembled WGS sequence"/>
</dbReference>
<evidence type="ECO:0000313" key="3">
    <source>
        <dbReference type="Proteomes" id="UP001497744"/>
    </source>
</evidence>
<evidence type="ECO:0000256" key="1">
    <source>
        <dbReference type="SAM" id="MobiDB-lite"/>
    </source>
</evidence>
<keyword evidence="2" id="KW-0808">Transferase</keyword>
<keyword evidence="3" id="KW-1185">Reference proteome</keyword>
<keyword evidence="2" id="KW-0418">Kinase</keyword>
<name>A0AAV4LNX6_BABCB</name>
<reference evidence="2 3" key="1">
    <citation type="submission" date="2021-06" db="EMBL/GenBank/DDBJ databases">
        <title>Genome sequence of Babesia caballi.</title>
        <authorList>
            <person name="Yamagishi J."/>
            <person name="Kidaka T."/>
            <person name="Ochi A."/>
        </authorList>
    </citation>
    <scope>NUCLEOTIDE SEQUENCE [LARGE SCALE GENOMIC DNA]</scope>
    <source>
        <strain evidence="2">USDA-D6B2</strain>
    </source>
</reference>
<evidence type="ECO:0000313" key="2">
    <source>
        <dbReference type="EMBL" id="GIX61519.1"/>
    </source>
</evidence>
<comment type="caution">
    <text evidence="2">The sequence shown here is derived from an EMBL/GenBank/DDBJ whole genome shotgun (WGS) entry which is preliminary data.</text>
</comment>
<accession>A0AAV4LNX6</accession>
<keyword evidence="2" id="KW-0670">Pyruvate</keyword>
<dbReference type="AlphaFoldDB" id="A0AAV4LNX6"/>
<feature type="region of interest" description="Disordered" evidence="1">
    <location>
        <begin position="285"/>
        <end position="326"/>
    </location>
</feature>
<gene>
    <name evidence="2" type="ORF">BcabD6B2_09540</name>
</gene>
<feature type="compositionally biased region" description="Basic and acidic residues" evidence="1">
    <location>
        <begin position="302"/>
        <end position="326"/>
    </location>
</feature>
<dbReference type="GO" id="GO:0016301">
    <property type="term" value="F:kinase activity"/>
    <property type="evidence" value="ECO:0007669"/>
    <property type="project" value="UniProtKB-KW"/>
</dbReference>
<dbReference type="EMBL" id="BPLF01000001">
    <property type="protein sequence ID" value="GIX61519.1"/>
    <property type="molecule type" value="Genomic_DNA"/>
</dbReference>
<protein>
    <submittedName>
        <fullName evidence="2">Pyruvate kinase, putative</fullName>
    </submittedName>
</protein>
<organism evidence="2 3">
    <name type="scientific">Babesia caballi</name>
    <dbReference type="NCBI Taxonomy" id="5871"/>
    <lineage>
        <taxon>Eukaryota</taxon>
        <taxon>Sar</taxon>
        <taxon>Alveolata</taxon>
        <taxon>Apicomplexa</taxon>
        <taxon>Aconoidasida</taxon>
        <taxon>Piroplasmida</taxon>
        <taxon>Babesiidae</taxon>
        <taxon>Babesia</taxon>
    </lineage>
</organism>
<dbReference type="GeneID" id="94193002"/>